<dbReference type="Pfam" id="PF07690">
    <property type="entry name" value="MFS_1"/>
    <property type="match status" value="1"/>
</dbReference>
<feature type="transmembrane region" description="Helical" evidence="7">
    <location>
        <begin position="52"/>
        <end position="72"/>
    </location>
</feature>
<feature type="transmembrane region" description="Helical" evidence="7">
    <location>
        <begin position="137"/>
        <end position="157"/>
    </location>
</feature>
<feature type="transmembrane region" description="Helical" evidence="7">
    <location>
        <begin position="163"/>
        <end position="187"/>
    </location>
</feature>
<dbReference type="RefSeq" id="WP_106876441.1">
    <property type="nucleotide sequence ID" value="NZ_PYEP01000002.1"/>
</dbReference>
<feature type="transmembrane region" description="Helical" evidence="7">
    <location>
        <begin position="307"/>
        <end position="329"/>
    </location>
</feature>
<evidence type="ECO:0000256" key="2">
    <source>
        <dbReference type="ARBA" id="ARBA00022448"/>
    </source>
</evidence>
<organism evidence="8 9">
    <name type="scientific">Siccibacter turicensis</name>
    <dbReference type="NCBI Taxonomy" id="357233"/>
    <lineage>
        <taxon>Bacteria</taxon>
        <taxon>Pseudomonadati</taxon>
        <taxon>Pseudomonadota</taxon>
        <taxon>Gammaproteobacteria</taxon>
        <taxon>Enterobacterales</taxon>
        <taxon>Enterobacteriaceae</taxon>
        <taxon>Siccibacter</taxon>
    </lineage>
</organism>
<dbReference type="GO" id="GO:0022857">
    <property type="term" value="F:transmembrane transporter activity"/>
    <property type="evidence" value="ECO:0007669"/>
    <property type="project" value="InterPro"/>
</dbReference>
<evidence type="ECO:0000256" key="5">
    <source>
        <dbReference type="ARBA" id="ARBA00022989"/>
    </source>
</evidence>
<feature type="transmembrane region" description="Helical" evidence="7">
    <location>
        <begin position="341"/>
        <end position="361"/>
    </location>
</feature>
<dbReference type="InterPro" id="IPR011701">
    <property type="entry name" value="MFS"/>
</dbReference>
<feature type="transmembrane region" description="Helical" evidence="7">
    <location>
        <begin position="15"/>
        <end position="40"/>
    </location>
</feature>
<feature type="transmembrane region" description="Helical" evidence="7">
    <location>
        <begin position="284"/>
        <end position="301"/>
    </location>
</feature>
<gene>
    <name evidence="8" type="ORF">C7G83_04895</name>
</gene>
<dbReference type="Gene3D" id="1.20.1250.20">
    <property type="entry name" value="MFS general substrate transporter like domains"/>
    <property type="match status" value="1"/>
</dbReference>
<comment type="caution">
    <text evidence="8">The sequence shown here is derived from an EMBL/GenBank/DDBJ whole genome shotgun (WGS) entry which is preliminary data.</text>
</comment>
<reference evidence="8 9" key="1">
    <citation type="submission" date="2018-03" db="EMBL/GenBank/DDBJ databases">
        <title>Draft genome sequence of the first documented clinical Siccibacter turicensis isolate in Austria.</title>
        <authorList>
            <person name="Lepuschitz S."/>
            <person name="Pekard-Amenitsch S."/>
            <person name="Haunold R."/>
            <person name="Schill S."/>
            <person name="Mach R."/>
            <person name="Allerberger F."/>
            <person name="Ruppitsch W."/>
            <person name="Forsythe S.J."/>
        </authorList>
    </citation>
    <scope>NUCLEOTIDE SEQUENCE [LARGE SCALE GENOMIC DNA]</scope>
    <source>
        <strain evidence="8 9">6100069499-17</strain>
    </source>
</reference>
<evidence type="ECO:0000256" key="3">
    <source>
        <dbReference type="ARBA" id="ARBA00022475"/>
    </source>
</evidence>
<protein>
    <submittedName>
        <fullName evidence="8">Lysophospholipid transporter LplT</fullName>
    </submittedName>
</protein>
<evidence type="ECO:0000313" key="9">
    <source>
        <dbReference type="Proteomes" id="UP000240212"/>
    </source>
</evidence>
<dbReference type="STRING" id="1388748.GCA_000463155_02978"/>
<dbReference type="GO" id="GO:0005886">
    <property type="term" value="C:plasma membrane"/>
    <property type="evidence" value="ECO:0007669"/>
    <property type="project" value="UniProtKB-SubCell"/>
</dbReference>
<evidence type="ECO:0000256" key="7">
    <source>
        <dbReference type="SAM" id="Phobius"/>
    </source>
</evidence>
<sequence length="396" mass="41253">MNNAAHGSSIWSRGMIAVIAAQFLSAFGDNALLFVTLAVLKAQFYPDWSQPVLQMVFVGAYILFAPFVGQIADSFAKGRVMMFANSLKLLGAASICIGVNPFIGYTLVGIGAAAYSPAKYGILGELTSGDKLVKANGLMESSTIAAILLGSVAGGILADLNLLLALGLCAVMYAAAVVANLFIPTLVAARPGQSWRFGPMTRSFFCASLTLWRNDETRFSLMGTSLFWGAGVTLRFLLVLWVPHALGITDNATPTYLNAMVAIGIVIGAGAAAKLVTLENVARCMPAGVLIGVAVAIFAVQQALLPAYALLILIGVLGGFFVVPLNALLQERGKHTVGAGNAIAVQNLGENTAMLLMLGLYSLAVKAGAPVVGIGVGFGVLFALAIGVLWLWRGKQ</sequence>
<feature type="transmembrane region" description="Helical" evidence="7">
    <location>
        <begin position="92"/>
        <end position="116"/>
    </location>
</feature>
<evidence type="ECO:0000256" key="6">
    <source>
        <dbReference type="ARBA" id="ARBA00023136"/>
    </source>
</evidence>
<dbReference type="AlphaFoldDB" id="A0A2P8VMB1"/>
<keyword evidence="4 7" id="KW-0812">Transmembrane</keyword>
<keyword evidence="2" id="KW-0813">Transport</keyword>
<accession>A0A2P8VMB1</accession>
<keyword evidence="3" id="KW-1003">Cell membrane</keyword>
<dbReference type="NCBIfam" id="NF008397">
    <property type="entry name" value="PRK11195.1"/>
    <property type="match status" value="1"/>
</dbReference>
<comment type="subcellular location">
    <subcellularLocation>
        <location evidence="1">Cell membrane</location>
        <topology evidence="1">Multi-pass membrane protein</topology>
    </subcellularLocation>
</comment>
<dbReference type="PANTHER" id="PTHR43266">
    <property type="entry name" value="MACROLIDE-EFFLUX PROTEIN"/>
    <property type="match status" value="1"/>
</dbReference>
<evidence type="ECO:0000256" key="4">
    <source>
        <dbReference type="ARBA" id="ARBA00022692"/>
    </source>
</evidence>
<dbReference type="CDD" id="cd06173">
    <property type="entry name" value="MFS_MefA_like"/>
    <property type="match status" value="1"/>
</dbReference>
<dbReference type="PANTHER" id="PTHR43266:SF2">
    <property type="entry name" value="MAJOR FACILITATOR SUPERFAMILY (MFS) PROFILE DOMAIN-CONTAINING PROTEIN"/>
    <property type="match status" value="1"/>
</dbReference>
<feature type="transmembrane region" description="Helical" evidence="7">
    <location>
        <begin position="255"/>
        <end position="277"/>
    </location>
</feature>
<dbReference type="InterPro" id="IPR036259">
    <property type="entry name" value="MFS_trans_sf"/>
</dbReference>
<name>A0A2P8VMB1_9ENTR</name>
<keyword evidence="5 7" id="KW-1133">Transmembrane helix</keyword>
<keyword evidence="9" id="KW-1185">Reference proteome</keyword>
<dbReference type="SUPFAM" id="SSF103473">
    <property type="entry name" value="MFS general substrate transporter"/>
    <property type="match status" value="1"/>
</dbReference>
<evidence type="ECO:0000313" key="8">
    <source>
        <dbReference type="EMBL" id="PSN08699.1"/>
    </source>
</evidence>
<proteinExistence type="predicted"/>
<evidence type="ECO:0000256" key="1">
    <source>
        <dbReference type="ARBA" id="ARBA00004651"/>
    </source>
</evidence>
<feature type="transmembrane region" description="Helical" evidence="7">
    <location>
        <begin position="219"/>
        <end position="243"/>
    </location>
</feature>
<dbReference type="OrthoDB" id="9803968at2"/>
<dbReference type="Proteomes" id="UP000240212">
    <property type="component" value="Unassembled WGS sequence"/>
</dbReference>
<dbReference type="EMBL" id="PYEP01000002">
    <property type="protein sequence ID" value="PSN08699.1"/>
    <property type="molecule type" value="Genomic_DNA"/>
</dbReference>
<keyword evidence="6 7" id="KW-0472">Membrane</keyword>
<feature type="transmembrane region" description="Helical" evidence="7">
    <location>
        <begin position="367"/>
        <end position="392"/>
    </location>
</feature>